<dbReference type="AlphaFoldDB" id="A0A365XYG7"/>
<keyword evidence="3" id="KW-1185">Reference proteome</keyword>
<evidence type="ECO:0000256" key="1">
    <source>
        <dbReference type="SAM" id="MobiDB-lite"/>
    </source>
</evidence>
<proteinExistence type="predicted"/>
<name>A0A365XYG7_9BACT</name>
<gene>
    <name evidence="2" type="ORF">DF182_02065</name>
</gene>
<organism evidence="2 3">
    <name type="scientific">Chitinophaga flava</name>
    <dbReference type="NCBI Taxonomy" id="2259036"/>
    <lineage>
        <taxon>Bacteria</taxon>
        <taxon>Pseudomonadati</taxon>
        <taxon>Bacteroidota</taxon>
        <taxon>Chitinophagia</taxon>
        <taxon>Chitinophagales</taxon>
        <taxon>Chitinophagaceae</taxon>
        <taxon>Chitinophaga</taxon>
    </lineage>
</organism>
<feature type="region of interest" description="Disordered" evidence="1">
    <location>
        <begin position="84"/>
        <end position="106"/>
    </location>
</feature>
<accession>A0A365XYG7</accession>
<evidence type="ECO:0000313" key="3">
    <source>
        <dbReference type="Proteomes" id="UP000253410"/>
    </source>
</evidence>
<comment type="caution">
    <text evidence="2">The sequence shown here is derived from an EMBL/GenBank/DDBJ whole genome shotgun (WGS) entry which is preliminary data.</text>
</comment>
<dbReference type="Proteomes" id="UP000253410">
    <property type="component" value="Unassembled WGS sequence"/>
</dbReference>
<reference evidence="2 3" key="1">
    <citation type="submission" date="2018-05" db="EMBL/GenBank/DDBJ databases">
        <title>Chitinophaga sp. K3CV102501T nov., isolated from isolated from a monsoon evergreen broad-leaved forest soil.</title>
        <authorList>
            <person name="Lv Y."/>
        </authorList>
    </citation>
    <scope>NUCLEOTIDE SEQUENCE [LARGE SCALE GENOMIC DNA]</scope>
    <source>
        <strain evidence="2 3">GDMCC 1.1325</strain>
    </source>
</reference>
<evidence type="ECO:0000313" key="2">
    <source>
        <dbReference type="EMBL" id="RBL91429.1"/>
    </source>
</evidence>
<sequence>MIKVLALVFAQLILRSLDGGITLMAISCSPNRRSAAPHRHSPLAAGAVARAQALERSGRAQRGRAPAGRAFVLYLAGSASGRQNQKWKARGDGGGRTKWTAKGWRA</sequence>
<dbReference type="EMBL" id="QFFJ01000001">
    <property type="protein sequence ID" value="RBL91429.1"/>
    <property type="molecule type" value="Genomic_DNA"/>
</dbReference>
<protein>
    <submittedName>
        <fullName evidence="2">Uncharacterized protein</fullName>
    </submittedName>
</protein>